<evidence type="ECO:0000313" key="2">
    <source>
        <dbReference type="EMBL" id="WUV47889.1"/>
    </source>
</evidence>
<keyword evidence="1" id="KW-0472">Membrane</keyword>
<feature type="transmembrane region" description="Helical" evidence="1">
    <location>
        <begin position="31"/>
        <end position="55"/>
    </location>
</feature>
<dbReference type="Proteomes" id="UP001432062">
    <property type="component" value="Chromosome"/>
</dbReference>
<evidence type="ECO:0000313" key="3">
    <source>
        <dbReference type="Proteomes" id="UP001432062"/>
    </source>
</evidence>
<dbReference type="RefSeq" id="WP_329412126.1">
    <property type="nucleotide sequence ID" value="NZ_CP109441.1"/>
</dbReference>
<organism evidence="2 3">
    <name type="scientific">Nocardia vinacea</name>
    <dbReference type="NCBI Taxonomy" id="96468"/>
    <lineage>
        <taxon>Bacteria</taxon>
        <taxon>Bacillati</taxon>
        <taxon>Actinomycetota</taxon>
        <taxon>Actinomycetes</taxon>
        <taxon>Mycobacteriales</taxon>
        <taxon>Nocardiaceae</taxon>
        <taxon>Nocardia</taxon>
    </lineage>
</organism>
<gene>
    <name evidence="2" type="ORF">OG563_06595</name>
</gene>
<reference evidence="2" key="1">
    <citation type="submission" date="2022-10" db="EMBL/GenBank/DDBJ databases">
        <title>The complete genomes of actinobacterial strains from the NBC collection.</title>
        <authorList>
            <person name="Joergensen T.S."/>
            <person name="Alvarez Arevalo M."/>
            <person name="Sterndorff E.B."/>
            <person name="Faurdal D."/>
            <person name="Vuksanovic O."/>
            <person name="Mourched A.-S."/>
            <person name="Charusanti P."/>
            <person name="Shaw S."/>
            <person name="Blin K."/>
            <person name="Weber T."/>
        </authorList>
    </citation>
    <scope>NUCLEOTIDE SEQUENCE</scope>
    <source>
        <strain evidence="2">NBC_01482</strain>
    </source>
</reference>
<proteinExistence type="predicted"/>
<dbReference type="EMBL" id="CP109441">
    <property type="protein sequence ID" value="WUV47889.1"/>
    <property type="molecule type" value="Genomic_DNA"/>
</dbReference>
<keyword evidence="3" id="KW-1185">Reference proteome</keyword>
<evidence type="ECO:0000256" key="1">
    <source>
        <dbReference type="SAM" id="Phobius"/>
    </source>
</evidence>
<name>A0ABZ1YXC7_9NOCA</name>
<protein>
    <submittedName>
        <fullName evidence="2">Uncharacterized protein</fullName>
    </submittedName>
</protein>
<accession>A0ABZ1YXC7</accession>
<keyword evidence="1" id="KW-0812">Transmembrane</keyword>
<sequence>MLPATADVLLAPAAAFGLVWGLFQFTPRDLVFLPMFLGCALMVSFVNHVIGTMLFRGSVGKLLLGAGSDAGLATGQ</sequence>
<keyword evidence="1" id="KW-1133">Transmembrane helix</keyword>